<dbReference type="PANTHER" id="PTHR31623">
    <property type="entry name" value="F21J9.9"/>
    <property type="match status" value="1"/>
</dbReference>
<reference evidence="4 5" key="1">
    <citation type="submission" date="2024-01" db="EMBL/GenBank/DDBJ databases">
        <title>The complete chloroplast genome sequence of Lithospermum erythrorhizon: insights into the phylogenetic relationship among Boraginaceae species and the maternal lineages of purple gromwells.</title>
        <authorList>
            <person name="Okada T."/>
            <person name="Watanabe K."/>
        </authorList>
    </citation>
    <scope>NUCLEOTIDE SEQUENCE [LARGE SCALE GENOMIC DNA]</scope>
</reference>
<proteinExistence type="inferred from homology"/>
<keyword evidence="5" id="KW-1185">Reference proteome</keyword>
<dbReference type="Proteomes" id="UP001454036">
    <property type="component" value="Unassembled WGS sequence"/>
</dbReference>
<evidence type="ECO:0000256" key="1">
    <source>
        <dbReference type="ARBA" id="ARBA00009861"/>
    </source>
</evidence>
<evidence type="ECO:0000256" key="3">
    <source>
        <dbReference type="ARBA" id="ARBA00023315"/>
    </source>
</evidence>
<evidence type="ECO:0000313" key="5">
    <source>
        <dbReference type="Proteomes" id="UP001454036"/>
    </source>
</evidence>
<comment type="caution">
    <text evidence="4">The sequence shown here is derived from an EMBL/GenBank/DDBJ whole genome shotgun (WGS) entry which is preliminary data.</text>
</comment>
<dbReference type="AlphaFoldDB" id="A0AAV3S1Y1"/>
<dbReference type="EMBL" id="BAABME010013312">
    <property type="protein sequence ID" value="GAA0186026.1"/>
    <property type="molecule type" value="Genomic_DNA"/>
</dbReference>
<dbReference type="InterPro" id="IPR023213">
    <property type="entry name" value="CAT-like_dom_sf"/>
</dbReference>
<name>A0AAV3S1Y1_LITER</name>
<dbReference type="PANTHER" id="PTHR31623:SF110">
    <property type="entry name" value="VINORINE SYNTHASE-LIKE"/>
    <property type="match status" value="1"/>
</dbReference>
<evidence type="ECO:0000256" key="2">
    <source>
        <dbReference type="ARBA" id="ARBA00022679"/>
    </source>
</evidence>
<organism evidence="4 5">
    <name type="scientific">Lithospermum erythrorhizon</name>
    <name type="common">Purple gromwell</name>
    <name type="synonym">Lithospermum officinale var. erythrorhizon</name>
    <dbReference type="NCBI Taxonomy" id="34254"/>
    <lineage>
        <taxon>Eukaryota</taxon>
        <taxon>Viridiplantae</taxon>
        <taxon>Streptophyta</taxon>
        <taxon>Embryophyta</taxon>
        <taxon>Tracheophyta</taxon>
        <taxon>Spermatophyta</taxon>
        <taxon>Magnoliopsida</taxon>
        <taxon>eudicotyledons</taxon>
        <taxon>Gunneridae</taxon>
        <taxon>Pentapetalae</taxon>
        <taxon>asterids</taxon>
        <taxon>lamiids</taxon>
        <taxon>Boraginales</taxon>
        <taxon>Boraginaceae</taxon>
        <taxon>Boraginoideae</taxon>
        <taxon>Lithospermeae</taxon>
        <taxon>Lithospermum</taxon>
    </lineage>
</organism>
<dbReference type="GO" id="GO:0016746">
    <property type="term" value="F:acyltransferase activity"/>
    <property type="evidence" value="ECO:0007669"/>
    <property type="project" value="UniProtKB-KW"/>
</dbReference>
<evidence type="ECO:0000313" key="4">
    <source>
        <dbReference type="EMBL" id="GAA0186026.1"/>
    </source>
</evidence>
<sequence>MEREVKIISNEYIKPISPTPSHLKTHKLSVLDQLNSHAYIPYLYFYLNQMDTNNEIPEKRIRLKQGLSETLTNFYPLAGEIKENHQEIDCNDKGVYYVEAEVNMQLIDILKNPETKLLHQLFPYSPSNKILITKTCITMVQVNIFSCGGLVIGLYTSHKLIDGSSASLFLKYWAAAARGSSYQESPEFDTHKMFPLNPSLNKHASLVMWPGLMGKCKCVARRIVFYSNAISALRAEVSLCSTNLKKNPSRVVVVIGFIWKRLMAASRLRSGVQKPSVMTISVNLRGKTSPPSFNSIGNMIWFAVAKYEESTNKAIELSSVVGCLQNAISEIDNKFVEELQGAKGHVNMVKHLENMKAAYADVEADYVVASSLCNAGFYENDFGWGEGTWLCHGGVDADCPALTNLIVLADTKSGGGIEVQLSLDEELICILESDPEMLSFASVNHCPL</sequence>
<dbReference type="Pfam" id="PF02458">
    <property type="entry name" value="Transferase"/>
    <property type="match status" value="1"/>
</dbReference>
<keyword evidence="3" id="KW-0012">Acyltransferase</keyword>
<accession>A0AAV3S1Y1</accession>
<comment type="similarity">
    <text evidence="1">Belongs to the plant acyltransferase family.</text>
</comment>
<gene>
    <name evidence="4" type="ORF">LIER_33314</name>
</gene>
<keyword evidence="2" id="KW-0808">Transferase</keyword>
<dbReference type="Gene3D" id="3.30.559.10">
    <property type="entry name" value="Chloramphenicol acetyltransferase-like domain"/>
    <property type="match status" value="2"/>
</dbReference>
<protein>
    <submittedName>
        <fullName evidence="4">Uncharacterized protein</fullName>
    </submittedName>
</protein>